<keyword evidence="1" id="KW-0812">Transmembrane</keyword>
<protein>
    <recommendedName>
        <fullName evidence="4">DUF2726 domain-containing protein</fullName>
    </recommendedName>
</protein>
<comment type="caution">
    <text evidence="2">The sequence shown here is derived from an EMBL/GenBank/DDBJ whole genome shotgun (WGS) entry which is preliminary data.</text>
</comment>
<feature type="transmembrane region" description="Helical" evidence="1">
    <location>
        <begin position="6"/>
        <end position="29"/>
    </location>
</feature>
<evidence type="ECO:0000313" key="3">
    <source>
        <dbReference type="Proteomes" id="UP001148189"/>
    </source>
</evidence>
<organism evidence="2 3">
    <name type="scientific">Pseudomonas shahriarae</name>
    <dbReference type="NCBI Taxonomy" id="2745512"/>
    <lineage>
        <taxon>Bacteria</taxon>
        <taxon>Pseudomonadati</taxon>
        <taxon>Pseudomonadota</taxon>
        <taxon>Gammaproteobacteria</taxon>
        <taxon>Pseudomonadales</taxon>
        <taxon>Pseudomonadaceae</taxon>
        <taxon>Pseudomonas</taxon>
    </lineage>
</organism>
<dbReference type="Proteomes" id="UP001148189">
    <property type="component" value="Unassembled WGS sequence"/>
</dbReference>
<evidence type="ECO:0000256" key="1">
    <source>
        <dbReference type="SAM" id="Phobius"/>
    </source>
</evidence>
<gene>
    <name evidence="2" type="ORF">M5G21_03615</name>
</gene>
<evidence type="ECO:0008006" key="4">
    <source>
        <dbReference type="Google" id="ProtNLM"/>
    </source>
</evidence>
<keyword evidence="3" id="KW-1185">Reference proteome</keyword>
<evidence type="ECO:0000313" key="2">
    <source>
        <dbReference type="EMBL" id="MDD0984047.1"/>
    </source>
</evidence>
<proteinExistence type="predicted"/>
<dbReference type="EMBL" id="JAMDHD010000005">
    <property type="protein sequence ID" value="MDD0984047.1"/>
    <property type="molecule type" value="Genomic_DNA"/>
</dbReference>
<reference evidence="2" key="1">
    <citation type="submission" date="2022-05" db="EMBL/GenBank/DDBJ databases">
        <title>Novel Pseudomonas spp. Isolated from a Rainbow Trout Aquaculture Facility.</title>
        <authorList>
            <person name="Testerman T."/>
            <person name="Graf J."/>
        </authorList>
    </citation>
    <scope>NUCLEOTIDE SEQUENCE</scope>
    <source>
        <strain evidence="2">ID1050</strain>
    </source>
</reference>
<accession>A0ABT5N6A8</accession>
<keyword evidence="1" id="KW-1133">Transmembrane helix</keyword>
<sequence>MNISWLDLAFGAVVVIGQGLSFWFMYWLFKKLRKPKSVAPAYAPGTGIDGKAIPVLASFVGLRRVPWVALATNSLNPVFRLDGQQMIYRVLRQKQRPLCDVSRVDVRSAYGTFNLVFEFSDSPFTLIVNLGSASRMAYVLSLLPPSMPLSERAQAARLPGNAAK</sequence>
<dbReference type="RefSeq" id="WP_169960227.1">
    <property type="nucleotide sequence ID" value="NZ_JAMDHD010000005.1"/>
</dbReference>
<keyword evidence="1" id="KW-0472">Membrane</keyword>
<name>A0ABT5N6A8_9PSED</name>